<dbReference type="KEGG" id="tcb:TCARB_0025"/>
<gene>
    <name evidence="2" type="ORF">TCARB_0025</name>
</gene>
<name>A0A3G1A597_9CREN</name>
<evidence type="ECO:0000313" key="2">
    <source>
        <dbReference type="EMBL" id="AJB41103.1"/>
    </source>
</evidence>
<feature type="transmembrane region" description="Helical" evidence="1">
    <location>
        <begin position="20"/>
        <end position="42"/>
    </location>
</feature>
<keyword evidence="1" id="KW-1133">Transmembrane helix</keyword>
<dbReference type="GeneID" id="25405493"/>
<dbReference type="Proteomes" id="UP000266720">
    <property type="component" value="Chromosome"/>
</dbReference>
<dbReference type="AlphaFoldDB" id="A0A3G1A597"/>
<dbReference type="EMBL" id="CP007493">
    <property type="protein sequence ID" value="AJB41103.1"/>
    <property type="molecule type" value="Genomic_DNA"/>
</dbReference>
<evidence type="ECO:0000256" key="1">
    <source>
        <dbReference type="SAM" id="Phobius"/>
    </source>
</evidence>
<protein>
    <submittedName>
        <fullName evidence="2">Uncharacterized protein</fullName>
    </submittedName>
</protein>
<sequence>MGIHTSSVDETIVNLKKKWLPIYVVALVASIVILVALLYLYFSTNYDQYMSGALLVAMLVAYISWSLGRLLKIRPASTQLITLLKCDTCGYEEERNYAEGDALFQEKGVCPKCNSGKMVVMGIFVRKIEGQKSKGYSLFKM</sequence>
<dbReference type="RefSeq" id="WP_020962618.1">
    <property type="nucleotide sequence ID" value="NZ_CP007493.1"/>
</dbReference>
<keyword evidence="1" id="KW-0812">Transmembrane</keyword>
<evidence type="ECO:0000313" key="3">
    <source>
        <dbReference type="Proteomes" id="UP000266720"/>
    </source>
</evidence>
<organism evidence="2 3">
    <name type="scientific">Thermofilum adornatum 1505</name>
    <dbReference type="NCBI Taxonomy" id="697581"/>
    <lineage>
        <taxon>Archaea</taxon>
        <taxon>Thermoproteota</taxon>
        <taxon>Thermoprotei</taxon>
        <taxon>Thermofilales</taxon>
        <taxon>Thermofilaceae</taxon>
        <taxon>Thermofilum</taxon>
    </lineage>
</organism>
<accession>A0A3G1A597</accession>
<reference evidence="3" key="1">
    <citation type="book" date="2010" name="EXTREMOPHILES" publisher="0:0-0">
        <title>Complete genome sequences of ten hyperthermophilic archaea reveal their metabolic capabilities and possible ecological roles.</title>
        <editorList>
            <person name="?"/>
        </editorList>
        <authorList>
            <person name="Ravin N.V."/>
            <person name="Mardanov A.V."/>
            <person name="Bonch-Osmolovskaya E.A."/>
            <person name="Skryabin K.G."/>
        </authorList>
    </citation>
    <scope>NUCLEOTIDE SEQUENCE [LARGE SCALE GENOMIC DNA]</scope>
    <source>
        <strain evidence="3">1505</strain>
    </source>
</reference>
<feature type="transmembrane region" description="Helical" evidence="1">
    <location>
        <begin position="48"/>
        <end position="67"/>
    </location>
</feature>
<dbReference type="GeneID" id="16573608"/>
<proteinExistence type="predicted"/>
<keyword evidence="1" id="KW-0472">Membrane</keyword>